<proteinExistence type="predicted"/>
<protein>
    <submittedName>
        <fullName evidence="1">Uncharacterized protein</fullName>
    </submittedName>
</protein>
<evidence type="ECO:0000313" key="1">
    <source>
        <dbReference type="EMBL" id="KIW26815.1"/>
    </source>
</evidence>
<name>A0A0D2C8K2_9EURO</name>
<accession>A0A0D2C8K2</accession>
<dbReference type="AlphaFoldDB" id="A0A0D2C8K2"/>
<dbReference type="HOGENOM" id="CLU_1834953_0_0_1"/>
<organism evidence="1 2">
    <name type="scientific">Cladophialophora immunda</name>
    <dbReference type="NCBI Taxonomy" id="569365"/>
    <lineage>
        <taxon>Eukaryota</taxon>
        <taxon>Fungi</taxon>
        <taxon>Dikarya</taxon>
        <taxon>Ascomycota</taxon>
        <taxon>Pezizomycotina</taxon>
        <taxon>Eurotiomycetes</taxon>
        <taxon>Chaetothyriomycetidae</taxon>
        <taxon>Chaetothyriales</taxon>
        <taxon>Herpotrichiellaceae</taxon>
        <taxon>Cladophialophora</taxon>
    </lineage>
</organism>
<dbReference type="GeneID" id="27345813"/>
<dbReference type="RefSeq" id="XP_016247031.1">
    <property type="nucleotide sequence ID" value="XM_016393612.1"/>
</dbReference>
<dbReference type="Proteomes" id="UP000054466">
    <property type="component" value="Unassembled WGS sequence"/>
</dbReference>
<dbReference type="VEuPathDB" id="FungiDB:PV07_06619"/>
<sequence>MASEILCLANQPFHVWGNVGDRYRDLSRPKLLSSHEAELHLRFTITRCCPGPTRSTSSLHFRRGGPLPANISWFLCSRILSQTRFWASDKRALARGLSQIDGVSPIVAHSEFGRALIVIFLQGWSGSSPGCPDPERQLHV</sequence>
<keyword evidence="2" id="KW-1185">Reference proteome</keyword>
<evidence type="ECO:0000313" key="2">
    <source>
        <dbReference type="Proteomes" id="UP000054466"/>
    </source>
</evidence>
<reference evidence="1 2" key="1">
    <citation type="submission" date="2015-01" db="EMBL/GenBank/DDBJ databases">
        <title>The Genome Sequence of Cladophialophora immunda CBS83496.</title>
        <authorList>
            <consortium name="The Broad Institute Genomics Platform"/>
            <person name="Cuomo C."/>
            <person name="de Hoog S."/>
            <person name="Gorbushina A."/>
            <person name="Stielow B."/>
            <person name="Teixiera M."/>
            <person name="Abouelleil A."/>
            <person name="Chapman S.B."/>
            <person name="Priest M."/>
            <person name="Young S.K."/>
            <person name="Wortman J."/>
            <person name="Nusbaum C."/>
            <person name="Birren B."/>
        </authorList>
    </citation>
    <scope>NUCLEOTIDE SEQUENCE [LARGE SCALE GENOMIC DNA]</scope>
    <source>
        <strain evidence="1 2">CBS 83496</strain>
    </source>
</reference>
<gene>
    <name evidence="1" type="ORF">PV07_06619</name>
</gene>
<dbReference type="EMBL" id="KN847043">
    <property type="protein sequence ID" value="KIW26815.1"/>
    <property type="molecule type" value="Genomic_DNA"/>
</dbReference>